<dbReference type="Proteomes" id="UP001523369">
    <property type="component" value="Unassembled WGS sequence"/>
</dbReference>
<reference evidence="1 2" key="1">
    <citation type="submission" date="2022-06" db="EMBL/GenBank/DDBJ databases">
        <title>New Species of the Genus Actinoplanes, ActinopZanes ferrugineus.</title>
        <authorList>
            <person name="Ding P."/>
        </authorList>
    </citation>
    <scope>NUCLEOTIDE SEQUENCE [LARGE SCALE GENOMIC DNA]</scope>
    <source>
        <strain evidence="1 2">TRM88003</strain>
    </source>
</reference>
<organism evidence="1 2">
    <name type="scientific">Paractinoplanes aksuensis</name>
    <dbReference type="NCBI Taxonomy" id="2939490"/>
    <lineage>
        <taxon>Bacteria</taxon>
        <taxon>Bacillati</taxon>
        <taxon>Actinomycetota</taxon>
        <taxon>Actinomycetes</taxon>
        <taxon>Micromonosporales</taxon>
        <taxon>Micromonosporaceae</taxon>
        <taxon>Paractinoplanes</taxon>
    </lineage>
</organism>
<accession>A0ABT1DH51</accession>
<evidence type="ECO:0000313" key="1">
    <source>
        <dbReference type="EMBL" id="MCO8269111.1"/>
    </source>
</evidence>
<sequence>MPAFAAPQFDLHDPDVVGVERLLSRVGTAQGDDFVITGTMDTSRLSADRTMVGFLARLYRRRTGTETSFRATLDNQDQISTLSLTTPGSPDAWVISLSEYGKVQPLAPPPADIVRKPNATVLKLLRSKDLSMPD</sequence>
<evidence type="ECO:0000313" key="2">
    <source>
        <dbReference type="Proteomes" id="UP001523369"/>
    </source>
</evidence>
<proteinExistence type="predicted"/>
<protein>
    <submittedName>
        <fullName evidence="1">Uncharacterized protein</fullName>
    </submittedName>
</protein>
<name>A0ABT1DH51_9ACTN</name>
<keyword evidence="2" id="KW-1185">Reference proteome</keyword>
<dbReference type="RefSeq" id="WP_253235253.1">
    <property type="nucleotide sequence ID" value="NZ_JAMYJR010000001.1"/>
</dbReference>
<dbReference type="EMBL" id="JAMYJR010000001">
    <property type="protein sequence ID" value="MCO8269111.1"/>
    <property type="molecule type" value="Genomic_DNA"/>
</dbReference>
<comment type="caution">
    <text evidence="1">The sequence shown here is derived from an EMBL/GenBank/DDBJ whole genome shotgun (WGS) entry which is preliminary data.</text>
</comment>
<gene>
    <name evidence="1" type="ORF">M1L60_00745</name>
</gene>